<dbReference type="InParanoid" id="A0A0G4FAR4"/>
<dbReference type="AlphaFoldDB" id="A0A0G4FAR4"/>
<protein>
    <recommendedName>
        <fullName evidence="4">Cyanovirin-N domain-containing protein</fullName>
    </recommendedName>
</protein>
<dbReference type="PhylomeDB" id="A0A0G4FAR4"/>
<evidence type="ECO:0000313" key="3">
    <source>
        <dbReference type="Proteomes" id="UP000041254"/>
    </source>
</evidence>
<evidence type="ECO:0000256" key="1">
    <source>
        <dbReference type="SAM" id="SignalP"/>
    </source>
</evidence>
<feature type="signal peptide" evidence="1">
    <location>
        <begin position="1"/>
        <end position="21"/>
    </location>
</feature>
<dbReference type="InterPro" id="IPR009380">
    <property type="entry name" value="DUF1036"/>
</dbReference>
<evidence type="ECO:0000313" key="2">
    <source>
        <dbReference type="EMBL" id="CEM09683.1"/>
    </source>
</evidence>
<dbReference type="Proteomes" id="UP000041254">
    <property type="component" value="Unassembled WGS sequence"/>
</dbReference>
<evidence type="ECO:0008006" key="4">
    <source>
        <dbReference type="Google" id="ProtNLM"/>
    </source>
</evidence>
<accession>A0A0G4FAR4</accession>
<sequence length="161" mass="17631">MTKPILRLAVAVLLAAAVCNAGRNIYVSNSCYEGIDVALHYRDSSRGWVTECWWSVEPHTGDFLATSGSRIQTDSTSMYHFAETFSDGKLWSGSSLSTMCKGRSLSMTPTNSRIGPDGNVYVNFSCPNRRLRAGVADEILPEDIELKHKNANITTSARAHA</sequence>
<organism evidence="2 3">
    <name type="scientific">Vitrella brassicaformis (strain CCMP3155)</name>
    <dbReference type="NCBI Taxonomy" id="1169540"/>
    <lineage>
        <taxon>Eukaryota</taxon>
        <taxon>Sar</taxon>
        <taxon>Alveolata</taxon>
        <taxon>Colpodellida</taxon>
        <taxon>Vitrellaceae</taxon>
        <taxon>Vitrella</taxon>
    </lineage>
</organism>
<name>A0A0G4FAR4_VITBC</name>
<feature type="chain" id="PRO_5005188829" description="Cyanovirin-N domain-containing protein" evidence="1">
    <location>
        <begin position="22"/>
        <end position="161"/>
    </location>
</feature>
<gene>
    <name evidence="2" type="ORF">Vbra_4311</name>
</gene>
<dbReference type="Pfam" id="PF06282">
    <property type="entry name" value="DUF1036"/>
    <property type="match status" value="1"/>
</dbReference>
<dbReference type="EMBL" id="CDMY01000395">
    <property type="protein sequence ID" value="CEM09683.1"/>
    <property type="molecule type" value="Genomic_DNA"/>
</dbReference>
<proteinExistence type="predicted"/>
<keyword evidence="3" id="KW-1185">Reference proteome</keyword>
<reference evidence="2 3" key="1">
    <citation type="submission" date="2014-11" db="EMBL/GenBank/DDBJ databases">
        <authorList>
            <person name="Zhu J."/>
            <person name="Qi W."/>
            <person name="Song R."/>
        </authorList>
    </citation>
    <scope>NUCLEOTIDE SEQUENCE [LARGE SCALE GENOMIC DNA]</scope>
</reference>
<keyword evidence="1" id="KW-0732">Signal</keyword>
<dbReference type="VEuPathDB" id="CryptoDB:Vbra_4311"/>